<dbReference type="Proteomes" id="UP000784294">
    <property type="component" value="Unassembled WGS sequence"/>
</dbReference>
<keyword evidence="2" id="KW-1185">Reference proteome</keyword>
<evidence type="ECO:0000313" key="1">
    <source>
        <dbReference type="EMBL" id="VEL22862.1"/>
    </source>
</evidence>
<proteinExistence type="predicted"/>
<name>A0A448WXW4_9PLAT</name>
<accession>A0A448WXW4</accession>
<dbReference type="AlphaFoldDB" id="A0A448WXW4"/>
<evidence type="ECO:0000313" key="2">
    <source>
        <dbReference type="Proteomes" id="UP000784294"/>
    </source>
</evidence>
<gene>
    <name evidence="1" type="ORF">PXEA_LOCUS16302</name>
</gene>
<protein>
    <submittedName>
        <fullName evidence="1">Uncharacterized protein</fullName>
    </submittedName>
</protein>
<sequence>MKVEHGRTSRLFTSSLPDLFHFRQGDAEDVDPVNNWHRGRITWAQSESLGLADQECSGAVRKVCQRDSSLVMCLPEECLIRANKSKVHSPDSRRRFPCCRILASVSYLLYFISPHLHFEPSSSARLPVQIKHGKRRRESGECTFDLLARIKHSSGRHMTSEESRWQTFRTAPEHFIQDQKHHTSDLFLEISIIKLLGVLTSWSARPSDSDCAHVIRPRCQLLTGSTSSASP</sequence>
<comment type="caution">
    <text evidence="1">The sequence shown here is derived from an EMBL/GenBank/DDBJ whole genome shotgun (WGS) entry which is preliminary data.</text>
</comment>
<organism evidence="1 2">
    <name type="scientific">Protopolystoma xenopodis</name>
    <dbReference type="NCBI Taxonomy" id="117903"/>
    <lineage>
        <taxon>Eukaryota</taxon>
        <taxon>Metazoa</taxon>
        <taxon>Spiralia</taxon>
        <taxon>Lophotrochozoa</taxon>
        <taxon>Platyhelminthes</taxon>
        <taxon>Monogenea</taxon>
        <taxon>Polyopisthocotylea</taxon>
        <taxon>Polystomatidea</taxon>
        <taxon>Polystomatidae</taxon>
        <taxon>Protopolystoma</taxon>
    </lineage>
</organism>
<dbReference type="EMBL" id="CAAALY010058747">
    <property type="protein sequence ID" value="VEL22862.1"/>
    <property type="molecule type" value="Genomic_DNA"/>
</dbReference>
<reference evidence="1" key="1">
    <citation type="submission" date="2018-11" db="EMBL/GenBank/DDBJ databases">
        <authorList>
            <consortium name="Pathogen Informatics"/>
        </authorList>
    </citation>
    <scope>NUCLEOTIDE SEQUENCE</scope>
</reference>